<dbReference type="InterPro" id="IPR013022">
    <property type="entry name" value="Xyl_isomerase-like_TIM-brl"/>
</dbReference>
<evidence type="ECO:0000313" key="2">
    <source>
        <dbReference type="EMBL" id="GAI49684.1"/>
    </source>
</evidence>
<feature type="domain" description="Xylose isomerase-like TIM barrel" evidence="1">
    <location>
        <begin position="2"/>
        <end position="209"/>
    </location>
</feature>
<evidence type="ECO:0000259" key="1">
    <source>
        <dbReference type="Pfam" id="PF01261"/>
    </source>
</evidence>
<reference evidence="2" key="1">
    <citation type="journal article" date="2014" name="Front. Microbiol.">
        <title>High frequency of phylogenetically diverse reductive dehalogenase-homologous genes in deep subseafloor sedimentary metagenomes.</title>
        <authorList>
            <person name="Kawai M."/>
            <person name="Futagami T."/>
            <person name="Toyoda A."/>
            <person name="Takaki Y."/>
            <person name="Nishi S."/>
            <person name="Hori S."/>
            <person name="Arai W."/>
            <person name="Tsubouchi T."/>
            <person name="Morono Y."/>
            <person name="Uchiyama I."/>
            <person name="Ito T."/>
            <person name="Fujiyama A."/>
            <person name="Inagaki F."/>
            <person name="Takami H."/>
        </authorList>
    </citation>
    <scope>NUCLEOTIDE SEQUENCE</scope>
    <source>
        <strain evidence="2">Expedition CK06-06</strain>
    </source>
</reference>
<name>X1R288_9ZZZZ</name>
<feature type="non-terminal residue" evidence="2">
    <location>
        <position position="240"/>
    </location>
</feature>
<dbReference type="Pfam" id="PF01261">
    <property type="entry name" value="AP_endonuc_2"/>
    <property type="match status" value="1"/>
</dbReference>
<organism evidence="2">
    <name type="scientific">marine sediment metagenome</name>
    <dbReference type="NCBI Taxonomy" id="412755"/>
    <lineage>
        <taxon>unclassified sequences</taxon>
        <taxon>metagenomes</taxon>
        <taxon>ecological metagenomes</taxon>
    </lineage>
</organism>
<sequence length="240" mass="27275">SKLGVKGIEAHYPDEINEENAHLYKGLEKETGIRLVAVPFSHFFDKTFEFGSLSNPTPSIRKRSKEIVIGALRLVKEMGADMAISWPGMDGYRYMHGKPFMSMWDLFETTMAEAMDEVPGVRIAIEPKGYEPTPNNIYRTTAEGILASQRIERRLQNPKNKELLLQGHSLVGLNPEIGHVKMSYEILPAVFSLVMMEGRLAHTHWNSQPDGNYDQDNNIGVINPMETEALMYSLWAYDYH</sequence>
<accession>X1R288</accession>
<protein>
    <recommendedName>
        <fullName evidence="1">Xylose isomerase-like TIM barrel domain-containing protein</fullName>
    </recommendedName>
</protein>
<dbReference type="InterPro" id="IPR036237">
    <property type="entry name" value="Xyl_isomerase-like_sf"/>
</dbReference>
<gene>
    <name evidence="2" type="ORF">S06H3_54276</name>
</gene>
<dbReference type="Gene3D" id="3.20.20.150">
    <property type="entry name" value="Divalent-metal-dependent TIM barrel enzymes"/>
    <property type="match status" value="1"/>
</dbReference>
<feature type="non-terminal residue" evidence="2">
    <location>
        <position position="1"/>
    </location>
</feature>
<dbReference type="SUPFAM" id="SSF51658">
    <property type="entry name" value="Xylose isomerase-like"/>
    <property type="match status" value="1"/>
</dbReference>
<proteinExistence type="predicted"/>
<dbReference type="EMBL" id="BARV01034700">
    <property type="protein sequence ID" value="GAI49684.1"/>
    <property type="molecule type" value="Genomic_DNA"/>
</dbReference>
<comment type="caution">
    <text evidence="2">The sequence shown here is derived from an EMBL/GenBank/DDBJ whole genome shotgun (WGS) entry which is preliminary data.</text>
</comment>
<dbReference type="AlphaFoldDB" id="X1R288"/>